<comment type="caution">
    <text evidence="2">The sequence shown here is derived from an EMBL/GenBank/DDBJ whole genome shotgun (WGS) entry which is preliminary data.</text>
</comment>
<dbReference type="RefSeq" id="WP_203659546.1">
    <property type="nucleotide sequence ID" value="NZ_BAAAZM010000008.1"/>
</dbReference>
<feature type="domain" description="Metallo-beta-lactamase" evidence="1">
    <location>
        <begin position="21"/>
        <end position="208"/>
    </location>
</feature>
<gene>
    <name evidence="2" type="ORF">Aru02nite_38840</name>
</gene>
<name>A0A8J3NDJ5_9ACTN</name>
<dbReference type="SUPFAM" id="SSF56281">
    <property type="entry name" value="Metallo-hydrolase/oxidoreductase"/>
    <property type="match status" value="1"/>
</dbReference>
<accession>A0A8J3NDJ5</accession>
<dbReference type="Gene3D" id="3.60.15.10">
    <property type="entry name" value="Ribonuclease Z/Hydroxyacylglutathione hydrolase-like"/>
    <property type="match status" value="1"/>
</dbReference>
<dbReference type="PANTHER" id="PTHR42951:SF4">
    <property type="entry name" value="ACYL-COENZYME A THIOESTERASE MBLAC2"/>
    <property type="match status" value="1"/>
</dbReference>
<evidence type="ECO:0000259" key="1">
    <source>
        <dbReference type="SMART" id="SM00849"/>
    </source>
</evidence>
<dbReference type="SMART" id="SM00849">
    <property type="entry name" value="Lactamase_B"/>
    <property type="match status" value="1"/>
</dbReference>
<protein>
    <submittedName>
        <fullName evidence="2">MBL fold metallo-hydrolase</fullName>
    </submittedName>
</protein>
<sequence length="272" mass="28735">MTGPFTEIAPGVHVWRYPVLDVNVTVVRGAGYALVVDTLSTAAQAEALAAALADLGVTRYGIVNTHHHFDHCFGNATLTGEIWAHDETCRLLRDEPDELVAGAVERHSADHPELAAGLPSVRLRAPDHAVRGHATLDVGGRTVELVHPGRGHTAGDLVVRVPDAGVLIVGDLIEEGAPPNFAEAYPVDWPDAVATLLPWATGPVVPGHGAVVDREFVAAQHADLAELAWRIREGHADGAPVAEVADRAGPFDAATRRTAVHRGYAELSGRDA</sequence>
<dbReference type="InterPro" id="IPR001279">
    <property type="entry name" value="Metallo-B-lactamas"/>
</dbReference>
<evidence type="ECO:0000313" key="2">
    <source>
        <dbReference type="EMBL" id="GID12995.1"/>
    </source>
</evidence>
<dbReference type="InterPro" id="IPR036866">
    <property type="entry name" value="RibonucZ/Hydroxyglut_hydro"/>
</dbReference>
<dbReference type="CDD" id="cd16282">
    <property type="entry name" value="metallo-hydrolase-like_MBL-fold"/>
    <property type="match status" value="1"/>
</dbReference>
<reference evidence="2" key="1">
    <citation type="submission" date="2021-01" db="EMBL/GenBank/DDBJ databases">
        <title>Whole genome shotgun sequence of Actinocatenispora rupis NBRC 107355.</title>
        <authorList>
            <person name="Komaki H."/>
            <person name="Tamura T."/>
        </authorList>
    </citation>
    <scope>NUCLEOTIDE SEQUENCE</scope>
    <source>
        <strain evidence="2">NBRC 107355</strain>
    </source>
</reference>
<proteinExistence type="predicted"/>
<dbReference type="EMBL" id="BOMB01000021">
    <property type="protein sequence ID" value="GID12995.1"/>
    <property type="molecule type" value="Genomic_DNA"/>
</dbReference>
<organism evidence="2 3">
    <name type="scientific">Actinocatenispora rupis</name>
    <dbReference type="NCBI Taxonomy" id="519421"/>
    <lineage>
        <taxon>Bacteria</taxon>
        <taxon>Bacillati</taxon>
        <taxon>Actinomycetota</taxon>
        <taxon>Actinomycetes</taxon>
        <taxon>Micromonosporales</taxon>
        <taxon>Micromonosporaceae</taxon>
        <taxon>Actinocatenispora</taxon>
    </lineage>
</organism>
<dbReference type="Pfam" id="PF00753">
    <property type="entry name" value="Lactamase_B"/>
    <property type="match status" value="1"/>
</dbReference>
<keyword evidence="3" id="KW-1185">Reference proteome</keyword>
<evidence type="ECO:0000313" key="3">
    <source>
        <dbReference type="Proteomes" id="UP000612808"/>
    </source>
</evidence>
<dbReference type="PANTHER" id="PTHR42951">
    <property type="entry name" value="METALLO-BETA-LACTAMASE DOMAIN-CONTAINING"/>
    <property type="match status" value="1"/>
</dbReference>
<dbReference type="InterPro" id="IPR050855">
    <property type="entry name" value="NDM-1-like"/>
</dbReference>
<dbReference type="AlphaFoldDB" id="A0A8J3NDJ5"/>
<dbReference type="Proteomes" id="UP000612808">
    <property type="component" value="Unassembled WGS sequence"/>
</dbReference>